<evidence type="ECO:0000313" key="1">
    <source>
        <dbReference type="EMBL" id="AMX82418.1"/>
    </source>
</evidence>
<dbReference type="Proteomes" id="UP000076226">
    <property type="component" value="Chromosome"/>
</dbReference>
<sequence>MHSCTSVTVWLNELNVKGSFAYGVDEYEGRKRRTLQIAINLMQKGKVDLSPLITHRFPLENYQEALRTVIYKGKGPVIKAVFEP</sequence>
<name>A0ABM6A8I5_9BACL</name>
<dbReference type="RefSeq" id="WP_063164836.1">
    <property type="nucleotide sequence ID" value="NZ_CP014342.1"/>
</dbReference>
<keyword evidence="2" id="KW-1185">Reference proteome</keyword>
<dbReference type="EMBL" id="CP014342">
    <property type="protein sequence ID" value="AMX82418.1"/>
    <property type="molecule type" value="Genomic_DNA"/>
</dbReference>
<evidence type="ECO:0000313" key="2">
    <source>
        <dbReference type="Proteomes" id="UP000076226"/>
    </source>
</evidence>
<accession>A0ABM6A8I5</accession>
<reference evidence="1 2" key="1">
    <citation type="submission" date="2016-02" db="EMBL/GenBank/DDBJ databases">
        <title>Complete genome sequence of Geobacillus subterraneus KCTC 3922T.</title>
        <authorList>
            <person name="Lee D.-W."/>
            <person name="Lee Y.-J."/>
            <person name="Lee S.-J."/>
            <person name="Park G.-S."/>
            <person name="Lee S.-J."/>
            <person name="Shin J.-H."/>
        </authorList>
    </citation>
    <scope>NUCLEOTIDE SEQUENCE [LARGE SCALE GENOMIC DNA]</scope>
    <source>
        <strain evidence="1 2">KCTC 3922</strain>
    </source>
</reference>
<dbReference type="Gene3D" id="3.90.180.10">
    <property type="entry name" value="Medium-chain alcohol dehydrogenases, catalytic domain"/>
    <property type="match status" value="1"/>
</dbReference>
<protein>
    <recommendedName>
        <fullName evidence="3">Alcohol dehydrogenase-like C-terminal domain-containing protein</fullName>
    </recommendedName>
</protein>
<proteinExistence type="predicted"/>
<dbReference type="Gene3D" id="3.40.50.720">
    <property type="entry name" value="NAD(P)-binding Rossmann-like Domain"/>
    <property type="match status" value="1"/>
</dbReference>
<organism evidence="1 2">
    <name type="scientific">Geobacillus subterraneus</name>
    <dbReference type="NCBI Taxonomy" id="129338"/>
    <lineage>
        <taxon>Bacteria</taxon>
        <taxon>Bacillati</taxon>
        <taxon>Bacillota</taxon>
        <taxon>Bacilli</taxon>
        <taxon>Bacillales</taxon>
        <taxon>Anoxybacillaceae</taxon>
        <taxon>Geobacillus</taxon>
    </lineage>
</organism>
<gene>
    <name evidence="1" type="ORF">GS3922_01230</name>
</gene>
<evidence type="ECO:0008006" key="3">
    <source>
        <dbReference type="Google" id="ProtNLM"/>
    </source>
</evidence>